<dbReference type="EMBL" id="JALNTZ010000003">
    <property type="protein sequence ID" value="KAJ3659875.1"/>
    <property type="molecule type" value="Genomic_DNA"/>
</dbReference>
<comment type="caution">
    <text evidence="2">The sequence shown here is derived from an EMBL/GenBank/DDBJ whole genome shotgun (WGS) entry which is preliminary data.</text>
</comment>
<accession>A0AA38IQA4</accession>
<feature type="region of interest" description="Disordered" evidence="1">
    <location>
        <begin position="52"/>
        <end position="95"/>
    </location>
</feature>
<keyword evidence="3" id="KW-1185">Reference proteome</keyword>
<dbReference type="AlphaFoldDB" id="A0AA38IQA4"/>
<feature type="compositionally biased region" description="Polar residues" evidence="1">
    <location>
        <begin position="71"/>
        <end position="81"/>
    </location>
</feature>
<sequence>MFCVLATPIGGSTGNVTTHFDEKSSRNTLRNHFASYGNDTDRRCSISRLNDGHSVAQSGPIKSNPKLGAPNQIQSANNSHANRTKKVKNDHHNGHVVRKQTYYHYYSEK</sequence>
<name>A0AA38IQA4_9CUCU</name>
<protein>
    <submittedName>
        <fullName evidence="2">Uncharacterized protein</fullName>
    </submittedName>
</protein>
<feature type="compositionally biased region" description="Basic residues" evidence="1">
    <location>
        <begin position="82"/>
        <end position="95"/>
    </location>
</feature>
<gene>
    <name evidence="2" type="ORF">Zmor_011538</name>
</gene>
<organism evidence="2 3">
    <name type="scientific">Zophobas morio</name>
    <dbReference type="NCBI Taxonomy" id="2755281"/>
    <lineage>
        <taxon>Eukaryota</taxon>
        <taxon>Metazoa</taxon>
        <taxon>Ecdysozoa</taxon>
        <taxon>Arthropoda</taxon>
        <taxon>Hexapoda</taxon>
        <taxon>Insecta</taxon>
        <taxon>Pterygota</taxon>
        <taxon>Neoptera</taxon>
        <taxon>Endopterygota</taxon>
        <taxon>Coleoptera</taxon>
        <taxon>Polyphaga</taxon>
        <taxon>Cucujiformia</taxon>
        <taxon>Tenebrionidae</taxon>
        <taxon>Zophobas</taxon>
    </lineage>
</organism>
<evidence type="ECO:0000256" key="1">
    <source>
        <dbReference type="SAM" id="MobiDB-lite"/>
    </source>
</evidence>
<evidence type="ECO:0000313" key="2">
    <source>
        <dbReference type="EMBL" id="KAJ3659875.1"/>
    </source>
</evidence>
<dbReference type="Proteomes" id="UP001168821">
    <property type="component" value="Unassembled WGS sequence"/>
</dbReference>
<evidence type="ECO:0000313" key="3">
    <source>
        <dbReference type="Proteomes" id="UP001168821"/>
    </source>
</evidence>
<reference evidence="2" key="1">
    <citation type="journal article" date="2023" name="G3 (Bethesda)">
        <title>Whole genome assemblies of Zophobas morio and Tenebrio molitor.</title>
        <authorList>
            <person name="Kaur S."/>
            <person name="Stinson S.A."/>
            <person name="diCenzo G.C."/>
        </authorList>
    </citation>
    <scope>NUCLEOTIDE SEQUENCE</scope>
    <source>
        <strain evidence="2">QUZm001</strain>
    </source>
</reference>
<proteinExistence type="predicted"/>